<proteinExistence type="predicted"/>
<keyword evidence="1" id="KW-0812">Transmembrane</keyword>
<dbReference type="GO" id="GO:0015209">
    <property type="term" value="F:cytosine transmembrane transporter activity"/>
    <property type="evidence" value="ECO:0007669"/>
    <property type="project" value="InterPro"/>
</dbReference>
<keyword evidence="1" id="KW-1133">Transmembrane helix</keyword>
<evidence type="ECO:0000313" key="3">
    <source>
        <dbReference type="Proteomes" id="UP000533476"/>
    </source>
</evidence>
<dbReference type="Proteomes" id="UP000533476">
    <property type="component" value="Unassembled WGS sequence"/>
</dbReference>
<organism evidence="2 3">
    <name type="scientific">Sulfobacillus harzensis</name>
    <dbReference type="NCBI Taxonomy" id="2729629"/>
    <lineage>
        <taxon>Bacteria</taxon>
        <taxon>Bacillati</taxon>
        <taxon>Bacillota</taxon>
        <taxon>Clostridia</taxon>
        <taxon>Eubacteriales</taxon>
        <taxon>Clostridiales Family XVII. Incertae Sedis</taxon>
        <taxon>Sulfobacillus</taxon>
    </lineage>
</organism>
<feature type="transmembrane region" description="Helical" evidence="1">
    <location>
        <begin position="12"/>
        <end position="35"/>
    </location>
</feature>
<reference evidence="2 3" key="1">
    <citation type="submission" date="2020-04" db="EMBL/GenBank/DDBJ databases">
        <authorList>
            <person name="Zhang R."/>
            <person name="Schippers A."/>
        </authorList>
    </citation>
    <scope>NUCLEOTIDE SEQUENCE [LARGE SCALE GENOMIC DNA]</scope>
    <source>
        <strain evidence="2 3">DSM 109850</strain>
    </source>
</reference>
<dbReference type="GO" id="GO:0005886">
    <property type="term" value="C:plasma membrane"/>
    <property type="evidence" value="ECO:0007669"/>
    <property type="project" value="TreeGrafter"/>
</dbReference>
<name>A0A7Y0Q6D9_9FIRM</name>
<evidence type="ECO:0000313" key="2">
    <source>
        <dbReference type="EMBL" id="NMP25219.1"/>
    </source>
</evidence>
<comment type="caution">
    <text evidence="2">The sequence shown here is derived from an EMBL/GenBank/DDBJ whole genome shotgun (WGS) entry which is preliminary data.</text>
</comment>
<dbReference type="PANTHER" id="PTHR30569">
    <property type="entry name" value="CYTOSINE TRANSPORTER CODB"/>
    <property type="match status" value="1"/>
</dbReference>
<feature type="transmembrane region" description="Helical" evidence="1">
    <location>
        <begin position="47"/>
        <end position="66"/>
    </location>
</feature>
<gene>
    <name evidence="2" type="ORF">HIJ39_23295</name>
</gene>
<dbReference type="AlphaFoldDB" id="A0A7Y0Q6D9"/>
<accession>A0A7Y0Q6D9</accession>
<keyword evidence="1" id="KW-0472">Membrane</keyword>
<sequence length="153" mass="16026">MTRQVGLGKTGSALFSLISGIAVMGWFGVQNALFAQGIRSLWGGGPLWAWILGSGVVVTTLVAGGIRFMGWAAYITVPLFLILMGTGLLHALAIGHQHIVHFAGTAHESLPAAITLVVGSFILGAVLSPDMTRFQRSPGEVGKQSIASFVLRV</sequence>
<dbReference type="PANTHER" id="PTHR30569:SF0">
    <property type="entry name" value="CYTOSINE PERMEASE"/>
    <property type="match status" value="1"/>
</dbReference>
<feature type="transmembrane region" description="Helical" evidence="1">
    <location>
        <begin position="73"/>
        <end position="94"/>
    </location>
</feature>
<evidence type="ECO:0000256" key="1">
    <source>
        <dbReference type="SAM" id="Phobius"/>
    </source>
</evidence>
<dbReference type="InterPro" id="IPR030191">
    <property type="entry name" value="CodB"/>
</dbReference>
<feature type="transmembrane region" description="Helical" evidence="1">
    <location>
        <begin position="109"/>
        <end position="127"/>
    </location>
</feature>
<dbReference type="Gene3D" id="1.10.4160.10">
    <property type="entry name" value="Hydantoin permease"/>
    <property type="match status" value="1"/>
</dbReference>
<dbReference type="EMBL" id="JABBVZ010000324">
    <property type="protein sequence ID" value="NMP25219.1"/>
    <property type="molecule type" value="Genomic_DNA"/>
</dbReference>
<protein>
    <submittedName>
        <fullName evidence="2">Uncharacterized protein</fullName>
    </submittedName>
</protein>
<keyword evidence="3" id="KW-1185">Reference proteome</keyword>